<dbReference type="Proteomes" id="UP000008461">
    <property type="component" value="Chromosome"/>
</dbReference>
<evidence type="ECO:0000256" key="4">
    <source>
        <dbReference type="ARBA" id="ARBA00022692"/>
    </source>
</evidence>
<dbReference type="Pfam" id="PF00593">
    <property type="entry name" value="TonB_dep_Rec_b-barrel"/>
    <property type="match status" value="1"/>
</dbReference>
<reference evidence="12 13" key="1">
    <citation type="journal article" date="2011" name="Stand. Genomic Sci.">
        <title>Complete genome sequence of Haliscomenobacter hydrossis type strain (O).</title>
        <authorList>
            <consortium name="US DOE Joint Genome Institute (JGI-PGF)"/>
            <person name="Daligault H."/>
            <person name="Lapidus A."/>
            <person name="Zeytun A."/>
            <person name="Nolan M."/>
            <person name="Lucas S."/>
            <person name="Del Rio T.G."/>
            <person name="Tice H."/>
            <person name="Cheng J.F."/>
            <person name="Tapia R."/>
            <person name="Han C."/>
            <person name="Goodwin L."/>
            <person name="Pitluck S."/>
            <person name="Liolios K."/>
            <person name="Pagani I."/>
            <person name="Ivanova N."/>
            <person name="Huntemann M."/>
            <person name="Mavromatis K."/>
            <person name="Mikhailova N."/>
            <person name="Pati A."/>
            <person name="Chen A."/>
            <person name="Palaniappan K."/>
            <person name="Land M."/>
            <person name="Hauser L."/>
            <person name="Brambilla E.M."/>
            <person name="Rohde M."/>
            <person name="Verbarg S."/>
            <person name="Goker M."/>
            <person name="Bristow J."/>
            <person name="Eisen J.A."/>
            <person name="Markowitz V."/>
            <person name="Hugenholtz P."/>
            <person name="Kyrpides N.C."/>
            <person name="Klenk H.P."/>
            <person name="Woyke T."/>
        </authorList>
    </citation>
    <scope>NUCLEOTIDE SEQUENCE [LARGE SCALE GENOMIC DNA]</scope>
    <source>
        <strain evidence="13">ATCC 27775 / DSM 1100 / LMG 10767 / O</strain>
    </source>
</reference>
<dbReference type="EMBL" id="CP002691">
    <property type="protein sequence ID" value="AEE49723.1"/>
    <property type="molecule type" value="Genomic_DNA"/>
</dbReference>
<evidence type="ECO:0000313" key="12">
    <source>
        <dbReference type="EMBL" id="AEE49723.1"/>
    </source>
</evidence>
<feature type="domain" description="TonB-dependent receptor plug" evidence="11">
    <location>
        <begin position="75"/>
        <end position="182"/>
    </location>
</feature>
<dbReference type="Gene3D" id="2.170.130.10">
    <property type="entry name" value="TonB-dependent receptor, plug domain"/>
    <property type="match status" value="1"/>
</dbReference>
<dbReference type="HOGENOM" id="CLU_008287_18_0_10"/>
<evidence type="ECO:0000256" key="3">
    <source>
        <dbReference type="ARBA" id="ARBA00022452"/>
    </source>
</evidence>
<evidence type="ECO:0000256" key="7">
    <source>
        <dbReference type="ARBA" id="ARBA00023237"/>
    </source>
</evidence>
<gene>
    <name evidence="12" type="ordered locus">Halhy_1838</name>
</gene>
<keyword evidence="7 8" id="KW-0998">Cell outer membrane</keyword>
<dbReference type="KEGG" id="hhy:Halhy_1838"/>
<dbReference type="InterPro" id="IPR012910">
    <property type="entry name" value="Plug_dom"/>
</dbReference>
<keyword evidence="2 8" id="KW-0813">Transport</keyword>
<comment type="similarity">
    <text evidence="8 9">Belongs to the TonB-dependent receptor family.</text>
</comment>
<dbReference type="InterPro" id="IPR036942">
    <property type="entry name" value="Beta-barrel_TonB_sf"/>
</dbReference>
<evidence type="ECO:0000256" key="1">
    <source>
        <dbReference type="ARBA" id="ARBA00004571"/>
    </source>
</evidence>
<evidence type="ECO:0000259" key="11">
    <source>
        <dbReference type="Pfam" id="PF07715"/>
    </source>
</evidence>
<evidence type="ECO:0000259" key="10">
    <source>
        <dbReference type="Pfam" id="PF00593"/>
    </source>
</evidence>
<dbReference type="AlphaFoldDB" id="F4L406"/>
<keyword evidence="4 8" id="KW-0812">Transmembrane</keyword>
<keyword evidence="12" id="KW-0675">Receptor</keyword>
<dbReference type="Gene3D" id="2.40.170.20">
    <property type="entry name" value="TonB-dependent receptor, beta-barrel domain"/>
    <property type="match status" value="1"/>
</dbReference>
<dbReference type="GO" id="GO:0044718">
    <property type="term" value="P:siderophore transmembrane transport"/>
    <property type="evidence" value="ECO:0007669"/>
    <property type="project" value="TreeGrafter"/>
</dbReference>
<evidence type="ECO:0000256" key="8">
    <source>
        <dbReference type="PROSITE-ProRule" id="PRU01360"/>
    </source>
</evidence>
<dbReference type="Pfam" id="PF07715">
    <property type="entry name" value="Plug"/>
    <property type="match status" value="1"/>
</dbReference>
<dbReference type="GO" id="GO:0009279">
    <property type="term" value="C:cell outer membrane"/>
    <property type="evidence" value="ECO:0007669"/>
    <property type="project" value="UniProtKB-SubCell"/>
</dbReference>
<dbReference type="PANTHER" id="PTHR30069">
    <property type="entry name" value="TONB-DEPENDENT OUTER MEMBRANE RECEPTOR"/>
    <property type="match status" value="1"/>
</dbReference>
<dbReference type="InterPro" id="IPR037066">
    <property type="entry name" value="Plug_dom_sf"/>
</dbReference>
<keyword evidence="13" id="KW-1185">Reference proteome</keyword>
<sequence>MATVWIVFRSVENNAGAATILLIMLKAFKTLVLALTLGTTPILVYAQNLSADSTEVKLLDQVVITATKHERKQVQTGKVLSVINAETLRRSSGQSLSELLSRQVGITINGAQNNLGTNPDVYIRGAGTGYTLILLDGIPVNDPANLNNNFDLNLIAIDQIERIEILKGGQSTLYGSDALAGVINIISKQRFQKPLEGQALAAIGSYGTWKGHLGLGGQTAKTTYNLQYTHLNAQGFSSAFDEKNQGGYDNDGFVENNLSTQLKYRLGKDLLVKGLVNYNAYQTDIDAGAFVDDKDYTSSSNNLLGGGGFVFDKKYLRLTLNYAYNATERVFEDDSTSVPATAFAKYARTDYRGKSNFIEAYGNFKFGKKMEFLLGLENRSQNMSQVYNSVSDFGNSREELTSDFTQTSLFSTFASLNVRDLGVFGLEIGGRFNQHSEFGSYSTFNLNPYLFINQQLKTFVNWSSSFKAPTQYQLFSIYGNQGLQPEVGINVELGTQWFSKDQSSQLRAVYFIRSIQDVIIFRSTSGPPFGQYTNFNQQDDAGLELDGQSQLGKLKLGFNYTYVDGKVSTELRPGRDTAYFNLIRRPKHAINLNFGYSIGKKWEVSLALRALGKRIDIYFDNNTFQSRQVELDPYLTLDLYQEYRVNPKLKVFLDLRNLGNQQFFDTYGYNARRFNFTFGLSQKF</sequence>
<evidence type="ECO:0000256" key="5">
    <source>
        <dbReference type="ARBA" id="ARBA00023077"/>
    </source>
</evidence>
<dbReference type="InterPro" id="IPR000531">
    <property type="entry name" value="Beta-barrel_TonB"/>
</dbReference>
<evidence type="ECO:0000256" key="6">
    <source>
        <dbReference type="ARBA" id="ARBA00023136"/>
    </source>
</evidence>
<dbReference type="OrthoDB" id="9758472at2"/>
<keyword evidence="3 8" id="KW-1134">Transmembrane beta strand</keyword>
<organism evidence="12 13">
    <name type="scientific">Haliscomenobacter hydrossis (strain ATCC 27775 / DSM 1100 / LMG 10767 / O)</name>
    <dbReference type="NCBI Taxonomy" id="760192"/>
    <lineage>
        <taxon>Bacteria</taxon>
        <taxon>Pseudomonadati</taxon>
        <taxon>Bacteroidota</taxon>
        <taxon>Saprospiria</taxon>
        <taxon>Saprospirales</taxon>
        <taxon>Haliscomenobacteraceae</taxon>
        <taxon>Haliscomenobacter</taxon>
    </lineage>
</organism>
<accession>F4L406</accession>
<keyword evidence="6 8" id="KW-0472">Membrane</keyword>
<evidence type="ECO:0000313" key="13">
    <source>
        <dbReference type="Proteomes" id="UP000008461"/>
    </source>
</evidence>
<dbReference type="GO" id="GO:0015344">
    <property type="term" value="F:siderophore uptake transmembrane transporter activity"/>
    <property type="evidence" value="ECO:0007669"/>
    <property type="project" value="TreeGrafter"/>
</dbReference>
<evidence type="ECO:0000256" key="9">
    <source>
        <dbReference type="RuleBase" id="RU003357"/>
    </source>
</evidence>
<evidence type="ECO:0000256" key="2">
    <source>
        <dbReference type="ARBA" id="ARBA00022448"/>
    </source>
</evidence>
<protein>
    <submittedName>
        <fullName evidence="12">TonB-dependent receptor plug</fullName>
    </submittedName>
</protein>
<proteinExistence type="inferred from homology"/>
<dbReference type="PROSITE" id="PS52016">
    <property type="entry name" value="TONB_DEPENDENT_REC_3"/>
    <property type="match status" value="1"/>
</dbReference>
<dbReference type="InterPro" id="IPR039426">
    <property type="entry name" value="TonB-dep_rcpt-like"/>
</dbReference>
<feature type="domain" description="TonB-dependent receptor-like beta-barrel" evidence="10">
    <location>
        <begin position="317"/>
        <end position="658"/>
    </location>
</feature>
<dbReference type="CDD" id="cd01347">
    <property type="entry name" value="ligand_gated_channel"/>
    <property type="match status" value="1"/>
</dbReference>
<keyword evidence="5 9" id="KW-0798">TonB box</keyword>
<comment type="subcellular location">
    <subcellularLocation>
        <location evidence="1 8">Cell outer membrane</location>
        <topology evidence="1 8">Multi-pass membrane protein</topology>
    </subcellularLocation>
</comment>
<dbReference type="PANTHER" id="PTHR30069:SF50">
    <property type="entry name" value="TONB-DEPENDENT RECEPTOR HI_1217-RELATED"/>
    <property type="match status" value="1"/>
</dbReference>
<dbReference type="SUPFAM" id="SSF56935">
    <property type="entry name" value="Porins"/>
    <property type="match status" value="1"/>
</dbReference>
<dbReference type="eggNOG" id="COG4206">
    <property type="taxonomic scope" value="Bacteria"/>
</dbReference>
<reference key="2">
    <citation type="submission" date="2011-04" db="EMBL/GenBank/DDBJ databases">
        <title>Complete sequence of chromosome of Haliscomenobacter hydrossis DSM 1100.</title>
        <authorList>
            <consortium name="US DOE Joint Genome Institute (JGI-PGF)"/>
            <person name="Lucas S."/>
            <person name="Han J."/>
            <person name="Lapidus A."/>
            <person name="Bruce D."/>
            <person name="Goodwin L."/>
            <person name="Pitluck S."/>
            <person name="Peters L."/>
            <person name="Kyrpides N."/>
            <person name="Mavromatis K."/>
            <person name="Ivanova N."/>
            <person name="Ovchinnikova G."/>
            <person name="Pagani I."/>
            <person name="Daligault H."/>
            <person name="Detter J.C."/>
            <person name="Han C."/>
            <person name="Land M."/>
            <person name="Hauser L."/>
            <person name="Markowitz V."/>
            <person name="Cheng J.-F."/>
            <person name="Hugenholtz P."/>
            <person name="Woyke T."/>
            <person name="Wu D."/>
            <person name="Verbarg S."/>
            <person name="Frueling A."/>
            <person name="Brambilla E."/>
            <person name="Klenk H.-P."/>
            <person name="Eisen J.A."/>
        </authorList>
    </citation>
    <scope>NUCLEOTIDE SEQUENCE</scope>
    <source>
        <strain>DSM 1100</strain>
    </source>
</reference>
<name>F4L406_HALH1</name>